<protein>
    <submittedName>
        <fullName evidence="2">Uncharacterized protein</fullName>
    </submittedName>
</protein>
<feature type="compositionally biased region" description="Pro residues" evidence="1">
    <location>
        <begin position="8"/>
        <end position="21"/>
    </location>
</feature>
<organism evidence="2 3">
    <name type="scientific">Patagioenas fasciata monilis</name>
    <dbReference type="NCBI Taxonomy" id="372326"/>
    <lineage>
        <taxon>Eukaryota</taxon>
        <taxon>Metazoa</taxon>
        <taxon>Chordata</taxon>
        <taxon>Craniata</taxon>
        <taxon>Vertebrata</taxon>
        <taxon>Euteleostomi</taxon>
        <taxon>Archelosauria</taxon>
        <taxon>Archosauria</taxon>
        <taxon>Dinosauria</taxon>
        <taxon>Saurischia</taxon>
        <taxon>Theropoda</taxon>
        <taxon>Coelurosauria</taxon>
        <taxon>Aves</taxon>
        <taxon>Neognathae</taxon>
        <taxon>Neoaves</taxon>
        <taxon>Columbimorphae</taxon>
        <taxon>Columbiformes</taxon>
        <taxon>Columbidae</taxon>
        <taxon>Patagioenas</taxon>
    </lineage>
</organism>
<feature type="region of interest" description="Disordered" evidence="1">
    <location>
        <begin position="1"/>
        <end position="81"/>
    </location>
</feature>
<dbReference type="EMBL" id="LSYS01009459">
    <property type="protein sequence ID" value="OPJ66330.1"/>
    <property type="molecule type" value="Genomic_DNA"/>
</dbReference>
<name>A0A1V4J2H0_PATFA</name>
<dbReference type="Proteomes" id="UP000190648">
    <property type="component" value="Unassembled WGS sequence"/>
</dbReference>
<evidence type="ECO:0000256" key="1">
    <source>
        <dbReference type="SAM" id="MobiDB-lite"/>
    </source>
</evidence>
<gene>
    <name evidence="2" type="ORF">AV530_012263</name>
</gene>
<proteinExistence type="predicted"/>
<comment type="caution">
    <text evidence="2">The sequence shown here is derived from an EMBL/GenBank/DDBJ whole genome shotgun (WGS) entry which is preliminary data.</text>
</comment>
<reference evidence="2 3" key="1">
    <citation type="submission" date="2016-02" db="EMBL/GenBank/DDBJ databases">
        <title>Band-tailed pigeon sequencing and assembly.</title>
        <authorList>
            <person name="Soares A.E."/>
            <person name="Novak B.J."/>
            <person name="Rice E.S."/>
            <person name="O'Connell B."/>
            <person name="Chang D."/>
            <person name="Weber S."/>
            <person name="Shapiro B."/>
        </authorList>
    </citation>
    <scope>NUCLEOTIDE SEQUENCE [LARGE SCALE GENOMIC DNA]</scope>
    <source>
        <strain evidence="2">BTP2013</strain>
        <tissue evidence="2">Blood</tissue>
    </source>
</reference>
<keyword evidence="3" id="KW-1185">Reference proteome</keyword>
<dbReference type="AlphaFoldDB" id="A0A1V4J2H0"/>
<sequence>MPLRPRATPHPPLPGSLPGPPCQRKGAPAPGEHVPASQRGDKSFTSFLSNDRALQEQQPGRSKTTFTLSPPSEVTGKKLCL</sequence>
<feature type="compositionally biased region" description="Polar residues" evidence="1">
    <location>
        <begin position="55"/>
        <end position="72"/>
    </location>
</feature>
<accession>A0A1V4J2H0</accession>
<evidence type="ECO:0000313" key="2">
    <source>
        <dbReference type="EMBL" id="OPJ66330.1"/>
    </source>
</evidence>
<evidence type="ECO:0000313" key="3">
    <source>
        <dbReference type="Proteomes" id="UP000190648"/>
    </source>
</evidence>